<sequence length="119" mass="14120">LSTRVKNKIIELEIDTLSTILNVLNDGARGWNQRTWVTSRDFDRQDCVRVLFGENADFLQRMYTRNLSLHYRFLHRAVCMHILPKAGRFDEVTHMEAYAMYHLITGRRINVPFLIINHM</sequence>
<evidence type="ECO:0000313" key="3">
    <source>
        <dbReference type="Proteomes" id="UP000187406"/>
    </source>
</evidence>
<dbReference type="EMBL" id="BDDD01004561">
    <property type="protein sequence ID" value="GAV87893.1"/>
    <property type="molecule type" value="Genomic_DNA"/>
</dbReference>
<gene>
    <name evidence="2" type="ORF">CFOL_v3_31317</name>
</gene>
<evidence type="ECO:0000259" key="1">
    <source>
        <dbReference type="Pfam" id="PF20167"/>
    </source>
</evidence>
<evidence type="ECO:0000313" key="2">
    <source>
        <dbReference type="EMBL" id="GAV87893.1"/>
    </source>
</evidence>
<feature type="domain" description="Putative plant transposon protein" evidence="1">
    <location>
        <begin position="2"/>
        <end position="119"/>
    </location>
</feature>
<dbReference type="Proteomes" id="UP000187406">
    <property type="component" value="Unassembled WGS sequence"/>
</dbReference>
<organism evidence="2 3">
    <name type="scientific">Cephalotus follicularis</name>
    <name type="common">Albany pitcher plant</name>
    <dbReference type="NCBI Taxonomy" id="3775"/>
    <lineage>
        <taxon>Eukaryota</taxon>
        <taxon>Viridiplantae</taxon>
        <taxon>Streptophyta</taxon>
        <taxon>Embryophyta</taxon>
        <taxon>Tracheophyta</taxon>
        <taxon>Spermatophyta</taxon>
        <taxon>Magnoliopsida</taxon>
        <taxon>eudicotyledons</taxon>
        <taxon>Gunneridae</taxon>
        <taxon>Pentapetalae</taxon>
        <taxon>rosids</taxon>
        <taxon>fabids</taxon>
        <taxon>Oxalidales</taxon>
        <taxon>Cephalotaceae</taxon>
        <taxon>Cephalotus</taxon>
    </lineage>
</organism>
<keyword evidence="3" id="KW-1185">Reference proteome</keyword>
<proteinExistence type="predicted"/>
<protein>
    <recommendedName>
        <fullName evidence="1">Putative plant transposon protein domain-containing protein</fullName>
    </recommendedName>
</protein>
<reference evidence="3" key="1">
    <citation type="submission" date="2016-04" db="EMBL/GenBank/DDBJ databases">
        <title>Cephalotus genome sequencing.</title>
        <authorList>
            <person name="Fukushima K."/>
            <person name="Hasebe M."/>
            <person name="Fang X."/>
        </authorList>
    </citation>
    <scope>NUCLEOTIDE SEQUENCE [LARGE SCALE GENOMIC DNA]</scope>
    <source>
        <strain evidence="3">cv. St1</strain>
    </source>
</reference>
<feature type="non-terminal residue" evidence="2">
    <location>
        <position position="1"/>
    </location>
</feature>
<comment type="caution">
    <text evidence="2">The sequence shown here is derived from an EMBL/GenBank/DDBJ whole genome shotgun (WGS) entry which is preliminary data.</text>
</comment>
<accession>A0A1Q3D6G4</accession>
<dbReference type="AlphaFoldDB" id="A0A1Q3D6G4"/>
<feature type="non-terminal residue" evidence="2">
    <location>
        <position position="119"/>
    </location>
</feature>
<name>A0A1Q3D6G4_CEPFO</name>
<dbReference type="InterPro" id="IPR046796">
    <property type="entry name" value="Transposase_32_dom"/>
</dbReference>
<dbReference type="InParanoid" id="A0A1Q3D6G4"/>
<dbReference type="Pfam" id="PF20167">
    <property type="entry name" value="Transposase_32"/>
    <property type="match status" value="1"/>
</dbReference>
<dbReference type="OrthoDB" id="848707at2759"/>